<sequence>MFRSLVALCWTLASLSCAPARAADAWWGVVSYVSDGDTLWVRPADGGAPRKIRVHGIDAPELCQAHGAEARSALQRELLGLAVHVQPLRHDDYGRLLARLWHADVAVAARMVRTGHAWSYRYRNSPGPYAEEEREARAARRGLFADAGAQRPYAFRREHGPCGRPFSGWRTPGNALAGARAAWSIPAGVHRA</sequence>
<dbReference type="InterPro" id="IPR035437">
    <property type="entry name" value="SNase_OB-fold_sf"/>
</dbReference>
<dbReference type="PANTHER" id="PTHR12302">
    <property type="entry name" value="EBNA2 BINDING PROTEIN P100"/>
    <property type="match status" value="1"/>
</dbReference>
<dbReference type="GO" id="GO:0016787">
    <property type="term" value="F:hydrolase activity"/>
    <property type="evidence" value="ECO:0007669"/>
    <property type="project" value="UniProtKB-KW"/>
</dbReference>
<evidence type="ECO:0000313" key="6">
    <source>
        <dbReference type="EMBL" id="RCW76280.1"/>
    </source>
</evidence>
<keyword evidence="4" id="KW-0732">Signal</keyword>
<dbReference type="PROSITE" id="PS50830">
    <property type="entry name" value="TNASE_3"/>
    <property type="match status" value="1"/>
</dbReference>
<evidence type="ECO:0000256" key="3">
    <source>
        <dbReference type="ARBA" id="ARBA00022801"/>
    </source>
</evidence>
<dbReference type="Gene3D" id="2.40.50.90">
    <property type="match status" value="1"/>
</dbReference>
<dbReference type="Proteomes" id="UP000252884">
    <property type="component" value="Unassembled WGS sequence"/>
</dbReference>
<dbReference type="AlphaFoldDB" id="A0A368Y7L4"/>
<comment type="caution">
    <text evidence="6">The sequence shown here is derived from an EMBL/GenBank/DDBJ whole genome shotgun (WGS) entry which is preliminary data.</text>
</comment>
<reference evidence="6 7" key="1">
    <citation type="submission" date="2018-07" db="EMBL/GenBank/DDBJ databases">
        <title>Genomic Encyclopedia of Type Strains, Phase IV (KMG-IV): sequencing the most valuable type-strain genomes for metagenomic binning, comparative biology and taxonomic classification.</title>
        <authorList>
            <person name="Goeker M."/>
        </authorList>
    </citation>
    <scope>NUCLEOTIDE SEQUENCE [LARGE SCALE GENOMIC DNA]</scope>
    <source>
        <strain evidence="6 7">DSM 21634</strain>
    </source>
</reference>
<evidence type="ECO:0000256" key="2">
    <source>
        <dbReference type="ARBA" id="ARBA00022759"/>
    </source>
</evidence>
<accession>A0A368Y7L4</accession>
<feature type="domain" description="TNase-like" evidence="5">
    <location>
        <begin position="24"/>
        <end position="146"/>
    </location>
</feature>
<evidence type="ECO:0000256" key="1">
    <source>
        <dbReference type="ARBA" id="ARBA00022722"/>
    </source>
</evidence>
<gene>
    <name evidence="6" type="ORF">DES41_101886</name>
</gene>
<feature type="chain" id="PRO_5016647871" evidence="4">
    <location>
        <begin position="23"/>
        <end position="192"/>
    </location>
</feature>
<feature type="signal peptide" evidence="4">
    <location>
        <begin position="1"/>
        <end position="22"/>
    </location>
</feature>
<dbReference type="PROSITE" id="PS51257">
    <property type="entry name" value="PROKAR_LIPOPROTEIN"/>
    <property type="match status" value="1"/>
</dbReference>
<keyword evidence="1" id="KW-0540">Nuclease</keyword>
<dbReference type="SMART" id="SM00318">
    <property type="entry name" value="SNc"/>
    <property type="match status" value="1"/>
</dbReference>
<keyword evidence="3" id="KW-0378">Hydrolase</keyword>
<keyword evidence="7" id="KW-1185">Reference proteome</keyword>
<dbReference type="PANTHER" id="PTHR12302:SF3">
    <property type="entry name" value="SERINE_THREONINE-PROTEIN KINASE 31"/>
    <property type="match status" value="1"/>
</dbReference>
<proteinExistence type="predicted"/>
<dbReference type="InterPro" id="IPR016071">
    <property type="entry name" value="Staphylococal_nuclease_OB-fold"/>
</dbReference>
<dbReference type="EMBL" id="QPJK01000001">
    <property type="protein sequence ID" value="RCW76280.1"/>
    <property type="molecule type" value="Genomic_DNA"/>
</dbReference>
<evidence type="ECO:0000313" key="7">
    <source>
        <dbReference type="Proteomes" id="UP000252884"/>
    </source>
</evidence>
<name>A0A368Y7L4_9BURK</name>
<protein>
    <submittedName>
        <fullName evidence="6">Endonuclease YncB(Thermonuclease family)</fullName>
    </submittedName>
</protein>
<dbReference type="GO" id="GO:0004519">
    <property type="term" value="F:endonuclease activity"/>
    <property type="evidence" value="ECO:0007669"/>
    <property type="project" value="UniProtKB-KW"/>
</dbReference>
<evidence type="ECO:0000259" key="5">
    <source>
        <dbReference type="PROSITE" id="PS50830"/>
    </source>
</evidence>
<dbReference type="SUPFAM" id="SSF50199">
    <property type="entry name" value="Staphylococcal nuclease"/>
    <property type="match status" value="1"/>
</dbReference>
<keyword evidence="2 6" id="KW-0255">Endonuclease</keyword>
<organism evidence="6 7">
    <name type="scientific">Pseudorhodoferax soli</name>
    <dbReference type="NCBI Taxonomy" id="545864"/>
    <lineage>
        <taxon>Bacteria</taxon>
        <taxon>Pseudomonadati</taxon>
        <taxon>Pseudomonadota</taxon>
        <taxon>Betaproteobacteria</taxon>
        <taxon>Burkholderiales</taxon>
        <taxon>Comamonadaceae</taxon>
    </lineage>
</organism>
<evidence type="ECO:0000256" key="4">
    <source>
        <dbReference type="SAM" id="SignalP"/>
    </source>
</evidence>
<dbReference type="Pfam" id="PF00565">
    <property type="entry name" value="SNase"/>
    <property type="match status" value="1"/>
</dbReference>
<dbReference type="RefSeq" id="WP_245965559.1">
    <property type="nucleotide sequence ID" value="NZ_QPJK01000001.1"/>
</dbReference>